<protein>
    <submittedName>
        <fullName evidence="7">DEAD-box ATP-dependent RNA helicase 13-like</fullName>
    </submittedName>
</protein>
<dbReference type="PANTHER" id="PTHR47959">
    <property type="entry name" value="ATP-DEPENDENT RNA HELICASE RHLE-RELATED"/>
    <property type="match status" value="1"/>
</dbReference>
<dbReference type="Proteomes" id="UP000327157">
    <property type="component" value="Chromosome 12"/>
</dbReference>
<feature type="region of interest" description="Disordered" evidence="5">
    <location>
        <begin position="243"/>
        <end position="279"/>
    </location>
</feature>
<dbReference type="PANTHER" id="PTHR47959:SF1">
    <property type="entry name" value="ATP-DEPENDENT RNA HELICASE DBPA"/>
    <property type="match status" value="1"/>
</dbReference>
<keyword evidence="3 7" id="KW-0347">Helicase</keyword>
<proteinExistence type="predicted"/>
<feature type="domain" description="Helicase C-terminal" evidence="6">
    <location>
        <begin position="1"/>
        <end position="103"/>
    </location>
</feature>
<keyword evidence="4" id="KW-0067">ATP-binding</keyword>
<feature type="compositionally biased region" description="Basic residues" evidence="5">
    <location>
        <begin position="266"/>
        <end position="279"/>
    </location>
</feature>
<dbReference type="PROSITE" id="PS51194">
    <property type="entry name" value="HELICASE_CTER"/>
    <property type="match status" value="1"/>
</dbReference>
<dbReference type="GO" id="GO:0005524">
    <property type="term" value="F:ATP binding"/>
    <property type="evidence" value="ECO:0007669"/>
    <property type="project" value="UniProtKB-KW"/>
</dbReference>
<evidence type="ECO:0000313" key="7">
    <source>
        <dbReference type="EMBL" id="KAB2631173.1"/>
    </source>
</evidence>
<dbReference type="GO" id="GO:0016787">
    <property type="term" value="F:hydrolase activity"/>
    <property type="evidence" value="ECO:0007669"/>
    <property type="project" value="UniProtKB-KW"/>
</dbReference>
<keyword evidence="1" id="KW-0547">Nucleotide-binding</keyword>
<evidence type="ECO:0000313" key="8">
    <source>
        <dbReference type="Proteomes" id="UP000327157"/>
    </source>
</evidence>
<keyword evidence="8" id="KW-1185">Reference proteome</keyword>
<evidence type="ECO:0000259" key="6">
    <source>
        <dbReference type="PROSITE" id="PS51194"/>
    </source>
</evidence>
<dbReference type="InterPro" id="IPR001650">
    <property type="entry name" value="Helicase_C-like"/>
</dbReference>
<evidence type="ECO:0000256" key="2">
    <source>
        <dbReference type="ARBA" id="ARBA00022801"/>
    </source>
</evidence>
<organism evidence="7 8">
    <name type="scientific">Pyrus ussuriensis x Pyrus communis</name>
    <dbReference type="NCBI Taxonomy" id="2448454"/>
    <lineage>
        <taxon>Eukaryota</taxon>
        <taxon>Viridiplantae</taxon>
        <taxon>Streptophyta</taxon>
        <taxon>Embryophyta</taxon>
        <taxon>Tracheophyta</taxon>
        <taxon>Spermatophyta</taxon>
        <taxon>Magnoliopsida</taxon>
        <taxon>eudicotyledons</taxon>
        <taxon>Gunneridae</taxon>
        <taxon>Pentapetalae</taxon>
        <taxon>rosids</taxon>
        <taxon>fabids</taxon>
        <taxon>Rosales</taxon>
        <taxon>Rosaceae</taxon>
        <taxon>Amygdaloideae</taxon>
        <taxon>Maleae</taxon>
        <taxon>Pyrus</taxon>
    </lineage>
</organism>
<dbReference type="GO" id="GO:0005829">
    <property type="term" value="C:cytosol"/>
    <property type="evidence" value="ECO:0007669"/>
    <property type="project" value="TreeGrafter"/>
</dbReference>
<dbReference type="OrthoDB" id="4310724at2759"/>
<evidence type="ECO:0000256" key="3">
    <source>
        <dbReference type="ARBA" id="ARBA00022806"/>
    </source>
</evidence>
<dbReference type="SMART" id="SM00490">
    <property type="entry name" value="HELICc"/>
    <property type="match status" value="1"/>
</dbReference>
<evidence type="ECO:0000256" key="4">
    <source>
        <dbReference type="ARBA" id="ARBA00022840"/>
    </source>
</evidence>
<comment type="caution">
    <text evidence="7">The sequence shown here is derived from an EMBL/GenBank/DDBJ whole genome shotgun (WGS) entry which is preliminary data.</text>
</comment>
<gene>
    <name evidence="7" type="ORF">D8674_008692</name>
</gene>
<reference evidence="7 8" key="3">
    <citation type="submission" date="2019-11" db="EMBL/GenBank/DDBJ databases">
        <title>A de novo genome assembly of a pear dwarfing rootstock.</title>
        <authorList>
            <person name="Wang F."/>
            <person name="Wang J."/>
            <person name="Li S."/>
            <person name="Zhang Y."/>
            <person name="Fang M."/>
            <person name="Ma L."/>
            <person name="Zhao Y."/>
            <person name="Jiang S."/>
        </authorList>
    </citation>
    <scope>NUCLEOTIDE SEQUENCE [LARGE SCALE GENOMIC DNA]</scope>
    <source>
        <strain evidence="7">S2</strain>
        <tissue evidence="7">Leaf</tissue>
    </source>
</reference>
<sequence length="279" mass="31769">MQAVDRFRGFEHGLLVATDVAARGLEIPGVRTVVHYQFPHSAEVYVHRSGRTARASADGCSVALIAPNETSKFASLCKSFSKESFQRCPMDSSYMPVVMKRLSLARQIDKIMRKDSQEKSNKNWLERNAELIELFVDHDDSEEERVKSDKQKKASSASLKKLQMLLSQPLQPKSFSHRYLTGAGVSPFLLHQFEELAEQKFGDGSDLGDKKRSKLVVIGQDCMDPLQGLRSAGHEVHIDGKEVAQKRRNMVTLRRKRKEEKTRLRDQRRKRKKQMKGGD</sequence>
<name>A0A5N5HWJ0_9ROSA</name>
<feature type="compositionally biased region" description="Basic residues" evidence="5">
    <location>
        <begin position="246"/>
        <end position="258"/>
    </location>
</feature>
<dbReference type="AlphaFoldDB" id="A0A5N5HWJ0"/>
<dbReference type="EMBL" id="SMOL01000143">
    <property type="protein sequence ID" value="KAB2631173.1"/>
    <property type="molecule type" value="Genomic_DNA"/>
</dbReference>
<dbReference type="Gene3D" id="3.40.50.300">
    <property type="entry name" value="P-loop containing nucleotide triphosphate hydrolases"/>
    <property type="match status" value="1"/>
</dbReference>
<evidence type="ECO:0000256" key="5">
    <source>
        <dbReference type="SAM" id="MobiDB-lite"/>
    </source>
</evidence>
<dbReference type="SUPFAM" id="SSF52540">
    <property type="entry name" value="P-loop containing nucleoside triphosphate hydrolases"/>
    <property type="match status" value="1"/>
</dbReference>
<dbReference type="Pfam" id="PF00271">
    <property type="entry name" value="Helicase_C"/>
    <property type="match status" value="1"/>
</dbReference>
<evidence type="ECO:0000256" key="1">
    <source>
        <dbReference type="ARBA" id="ARBA00022741"/>
    </source>
</evidence>
<accession>A0A5N5HWJ0</accession>
<dbReference type="InterPro" id="IPR050079">
    <property type="entry name" value="DEAD_box_RNA_helicase"/>
</dbReference>
<dbReference type="GO" id="GO:0003724">
    <property type="term" value="F:RNA helicase activity"/>
    <property type="evidence" value="ECO:0007669"/>
    <property type="project" value="TreeGrafter"/>
</dbReference>
<reference evidence="8" key="2">
    <citation type="submission" date="2019-10" db="EMBL/GenBank/DDBJ databases">
        <title>A de novo genome assembly of a pear dwarfing rootstock.</title>
        <authorList>
            <person name="Wang F."/>
            <person name="Wang J."/>
            <person name="Li S."/>
            <person name="Zhang Y."/>
            <person name="Fang M."/>
            <person name="Ma L."/>
            <person name="Zhao Y."/>
            <person name="Jiang S."/>
        </authorList>
    </citation>
    <scope>NUCLEOTIDE SEQUENCE [LARGE SCALE GENOMIC DNA]</scope>
</reference>
<dbReference type="InterPro" id="IPR027417">
    <property type="entry name" value="P-loop_NTPase"/>
</dbReference>
<reference evidence="7 8" key="1">
    <citation type="submission" date="2019-09" db="EMBL/GenBank/DDBJ databases">
        <authorList>
            <person name="Ou C."/>
        </authorList>
    </citation>
    <scope>NUCLEOTIDE SEQUENCE [LARGE SCALE GENOMIC DNA]</scope>
    <source>
        <strain evidence="7">S2</strain>
        <tissue evidence="7">Leaf</tissue>
    </source>
</reference>
<dbReference type="CDD" id="cd18787">
    <property type="entry name" value="SF2_C_DEAD"/>
    <property type="match status" value="1"/>
</dbReference>
<keyword evidence="2" id="KW-0378">Hydrolase</keyword>